<evidence type="ECO:0000256" key="6">
    <source>
        <dbReference type="PROSITE-ProRule" id="PRU10141"/>
    </source>
</evidence>
<gene>
    <name evidence="8" type="primary">KS6AB</name>
</gene>
<dbReference type="GO" id="GO:0005840">
    <property type="term" value="C:ribosome"/>
    <property type="evidence" value="ECO:0007669"/>
    <property type="project" value="UniProtKB-KW"/>
</dbReference>
<keyword evidence="8" id="KW-0689">Ribosomal protein</keyword>
<keyword evidence="4 8" id="KW-0418">Kinase</keyword>
<dbReference type="EMBL" id="BT075950">
    <property type="protein sequence ID" value="ACO10374.1"/>
    <property type="molecule type" value="mRNA"/>
</dbReference>
<feature type="binding site" evidence="6">
    <location>
        <position position="68"/>
    </location>
    <ligand>
        <name>ATP</name>
        <dbReference type="ChEBI" id="CHEBI:30616"/>
    </ligand>
</feature>
<dbReference type="PANTHER" id="PTHR24351">
    <property type="entry name" value="RIBOSOMAL PROTEIN S6 KINASE"/>
    <property type="match status" value="1"/>
</dbReference>
<evidence type="ECO:0000313" key="8">
    <source>
        <dbReference type="EMBL" id="ACO10374.1"/>
    </source>
</evidence>
<dbReference type="PROSITE" id="PS50011">
    <property type="entry name" value="PROTEIN_KINASE_DOM"/>
    <property type="match status" value="1"/>
</dbReference>
<dbReference type="Gene3D" id="3.30.200.20">
    <property type="entry name" value="Phosphorylase Kinase, domain 1"/>
    <property type="match status" value="1"/>
</dbReference>
<keyword evidence="5 6" id="KW-0067">ATP-binding</keyword>
<dbReference type="Pfam" id="PF00069">
    <property type="entry name" value="Pkinase"/>
    <property type="match status" value="1"/>
</dbReference>
<evidence type="ECO:0000256" key="4">
    <source>
        <dbReference type="ARBA" id="ARBA00022777"/>
    </source>
</evidence>
<accession>C1BMX1</accession>
<evidence type="ECO:0000259" key="7">
    <source>
        <dbReference type="PROSITE" id="PS50011"/>
    </source>
</evidence>
<reference evidence="8" key="1">
    <citation type="submission" date="2009-03" db="EMBL/GenBank/DDBJ databases">
        <title>Caligus rogercresseyi ESTs and full-length cDNAs.</title>
        <authorList>
            <person name="Yasuike M."/>
            <person name="von Schalburg K."/>
            <person name="Cooper G."/>
            <person name="Leong J."/>
            <person name="Jones S.R.M."/>
            <person name="Koop B.F."/>
        </authorList>
    </citation>
    <scope>NUCLEOTIDE SEQUENCE</scope>
    <source>
        <tissue evidence="8">Whole tissue</tissue>
    </source>
</reference>
<proteinExistence type="evidence at transcript level"/>
<dbReference type="InterPro" id="IPR011009">
    <property type="entry name" value="Kinase-like_dom_sf"/>
</dbReference>
<dbReference type="GO" id="GO:0005524">
    <property type="term" value="F:ATP binding"/>
    <property type="evidence" value="ECO:0007669"/>
    <property type="project" value="UniProtKB-UniRule"/>
</dbReference>
<dbReference type="AlphaFoldDB" id="C1BMX1"/>
<evidence type="ECO:0000256" key="1">
    <source>
        <dbReference type="ARBA" id="ARBA00022527"/>
    </source>
</evidence>
<dbReference type="InterPro" id="IPR000719">
    <property type="entry name" value="Prot_kinase_dom"/>
</dbReference>
<keyword evidence="1" id="KW-0723">Serine/threonine-protein kinase</keyword>
<dbReference type="SMART" id="SM00220">
    <property type="entry name" value="S_TKc"/>
    <property type="match status" value="1"/>
</dbReference>
<dbReference type="InterPro" id="IPR017441">
    <property type="entry name" value="Protein_kinase_ATP_BS"/>
</dbReference>
<keyword evidence="2" id="KW-0808">Transferase</keyword>
<feature type="domain" description="Protein kinase" evidence="7">
    <location>
        <begin position="41"/>
        <end position="290"/>
    </location>
</feature>
<dbReference type="GO" id="GO:0004674">
    <property type="term" value="F:protein serine/threonine kinase activity"/>
    <property type="evidence" value="ECO:0007669"/>
    <property type="project" value="UniProtKB-KW"/>
</dbReference>
<dbReference type="SUPFAM" id="SSF56112">
    <property type="entry name" value="Protein kinase-like (PK-like)"/>
    <property type="match status" value="1"/>
</dbReference>
<keyword evidence="8" id="KW-0687">Ribonucleoprotein</keyword>
<evidence type="ECO:0000256" key="3">
    <source>
        <dbReference type="ARBA" id="ARBA00022741"/>
    </source>
</evidence>
<evidence type="ECO:0000256" key="2">
    <source>
        <dbReference type="ARBA" id="ARBA00022679"/>
    </source>
</evidence>
<dbReference type="PROSITE" id="PS00107">
    <property type="entry name" value="PROTEIN_KINASE_ATP"/>
    <property type="match status" value="1"/>
</dbReference>
<organism evidence="8">
    <name type="scientific">Caligus rogercresseyi</name>
    <name type="common">Sea louse</name>
    <dbReference type="NCBI Taxonomy" id="217165"/>
    <lineage>
        <taxon>Eukaryota</taxon>
        <taxon>Metazoa</taxon>
        <taxon>Ecdysozoa</taxon>
        <taxon>Arthropoda</taxon>
        <taxon>Crustacea</taxon>
        <taxon>Multicrustacea</taxon>
        <taxon>Hexanauplia</taxon>
        <taxon>Copepoda</taxon>
        <taxon>Siphonostomatoida</taxon>
        <taxon>Caligidae</taxon>
        <taxon>Caligus</taxon>
    </lineage>
</organism>
<dbReference type="Gene3D" id="1.10.510.10">
    <property type="entry name" value="Transferase(Phosphotransferase) domain 1"/>
    <property type="match status" value="1"/>
</dbReference>
<keyword evidence="3 6" id="KW-0547">Nucleotide-binding</keyword>
<sequence>MAIGRFSVIPVDDARPLEPLFPSSSSNKDTFSSSSSSLDGFIYKRTLGEGGYGKVYLASYGSKVFAIKVAQKRFSGKPTDEFLTLSKANHPFIVKLHHHHIGLQKEYFVLEFCGGGDMRTLLSRVSFFQESQAAFYGSEILSALTYLHTSLSTAFRDLKPSNILVDARGHIKLTDFGLSLPLSRKKALARLSGTTEYMSPEAFISEGPPHHVKEDIWAFGVLLYELLLGKRPFDGPSKSATITNILKLNYDLSSLNGGLSHQAKAVLSDIFVMEADRIESANDVFAHSFFDAYRLSPNELSSLSAPFDPMLRSKDDLSHFELSSFEDDDKRILCQ</sequence>
<name>C1BMX1_CALRO</name>
<evidence type="ECO:0000256" key="5">
    <source>
        <dbReference type="ARBA" id="ARBA00022840"/>
    </source>
</evidence>
<protein>
    <submittedName>
        <fullName evidence="8">Ribosomal protein S6 kinase 2 beta</fullName>
    </submittedName>
</protein>